<sequence length="178" mass="18525">MSTLTSRRTRTMRVQTGLPMLILVAVVGPLLVWWGGYEAAHAAGLAGTPGTVKVASCRTVPQPKGSYIGCTGVFRSTDGTVTDPAALVSSPLRVAPGSTLDVDRTGAGDYGRISLQRAVGWFALLLFGLSMACMSPAGLLDRRGSARAANRFGFAVLTLFVGAAVFGVMALVLSFTML</sequence>
<keyword evidence="1" id="KW-0812">Transmembrane</keyword>
<accession>A0A1H7S4A7</accession>
<dbReference type="Proteomes" id="UP000183015">
    <property type="component" value="Unassembled WGS sequence"/>
</dbReference>
<reference evidence="3" key="1">
    <citation type="submission" date="2016-10" db="EMBL/GenBank/DDBJ databases">
        <authorList>
            <person name="Varghese N."/>
        </authorList>
    </citation>
    <scope>NUCLEOTIDE SEQUENCE [LARGE SCALE GENOMIC DNA]</scope>
    <source>
        <strain evidence="3">DSM 45096 / BCRC 16803 / CGMCC 4.1857 / CIP 109030 / JCM 12277 / KCTC 19219 / NBRC 100920 / 33214</strain>
    </source>
</reference>
<feature type="transmembrane region" description="Helical" evidence="1">
    <location>
        <begin position="118"/>
        <end position="140"/>
    </location>
</feature>
<dbReference type="EMBL" id="FOAZ01000011">
    <property type="protein sequence ID" value="SEL67353.1"/>
    <property type="molecule type" value="Genomic_DNA"/>
</dbReference>
<keyword evidence="1" id="KW-0472">Membrane</keyword>
<dbReference type="RefSeq" id="WP_042449211.1">
    <property type="nucleotide sequence ID" value="NZ_BBPN01000015.1"/>
</dbReference>
<gene>
    <name evidence="2" type="ORF">SAMN05414137_111146</name>
</gene>
<evidence type="ECO:0000313" key="3">
    <source>
        <dbReference type="Proteomes" id="UP000183015"/>
    </source>
</evidence>
<dbReference type="eggNOG" id="ENOG5031X2P">
    <property type="taxonomic scope" value="Bacteria"/>
</dbReference>
<feature type="transmembrane region" description="Helical" evidence="1">
    <location>
        <begin position="20"/>
        <end position="37"/>
    </location>
</feature>
<evidence type="ECO:0000313" key="2">
    <source>
        <dbReference type="EMBL" id="SEL67353.1"/>
    </source>
</evidence>
<keyword evidence="1" id="KW-1133">Transmembrane helix</keyword>
<evidence type="ECO:0000256" key="1">
    <source>
        <dbReference type="SAM" id="Phobius"/>
    </source>
</evidence>
<organism evidence="2 3">
    <name type="scientific">Streptacidiphilus jiangxiensis</name>
    <dbReference type="NCBI Taxonomy" id="235985"/>
    <lineage>
        <taxon>Bacteria</taxon>
        <taxon>Bacillati</taxon>
        <taxon>Actinomycetota</taxon>
        <taxon>Actinomycetes</taxon>
        <taxon>Kitasatosporales</taxon>
        <taxon>Streptomycetaceae</taxon>
        <taxon>Streptacidiphilus</taxon>
    </lineage>
</organism>
<proteinExistence type="predicted"/>
<dbReference type="OrthoDB" id="3854647at2"/>
<keyword evidence="3" id="KW-1185">Reference proteome</keyword>
<dbReference type="AlphaFoldDB" id="A0A1H7S4A7"/>
<feature type="transmembrane region" description="Helical" evidence="1">
    <location>
        <begin position="152"/>
        <end position="175"/>
    </location>
</feature>
<name>A0A1H7S4A7_STRJI</name>
<protein>
    <submittedName>
        <fullName evidence="2">Uncharacterized protein</fullName>
    </submittedName>
</protein>